<gene>
    <name evidence="2" type="ORF">I5V48_10340</name>
</gene>
<dbReference type="RefSeq" id="WP_043025761.1">
    <property type="nucleotide sequence ID" value="NZ_CEEX01000096.1"/>
</dbReference>
<dbReference type="Pfam" id="PF07501">
    <property type="entry name" value="G5"/>
    <property type="match status" value="1"/>
</dbReference>
<keyword evidence="1" id="KW-0732">Signal</keyword>
<dbReference type="PROSITE" id="PS51109">
    <property type="entry name" value="G5"/>
    <property type="match status" value="1"/>
</dbReference>
<dbReference type="SMART" id="SM01208">
    <property type="entry name" value="G5"/>
    <property type="match status" value="1"/>
</dbReference>
<dbReference type="Gene3D" id="2.20.230.10">
    <property type="entry name" value="Resuscitation-promoting factor rpfb"/>
    <property type="match status" value="1"/>
</dbReference>
<evidence type="ECO:0000256" key="1">
    <source>
        <dbReference type="ARBA" id="ARBA00022729"/>
    </source>
</evidence>
<dbReference type="AlphaFoldDB" id="A0A0Z8J4Z0"/>
<proteinExistence type="predicted"/>
<protein>
    <submittedName>
        <fullName evidence="2">G5 domain-containing protein</fullName>
    </submittedName>
</protein>
<reference evidence="2 3" key="1">
    <citation type="submission" date="2020-12" db="EMBL/GenBank/DDBJ databases">
        <title>Nonconservative transfer and diversity of a new family of integrative and conjugative elements associated with antibiotic resistance in zoonotic pathogen Streptococcus suis.</title>
        <authorList>
            <person name="Huang J."/>
        </authorList>
    </citation>
    <scope>NUCLEOTIDE SEQUENCE [LARGE SCALE GENOMIC DNA]</scope>
    <source>
        <strain evidence="2 3">YZDH1</strain>
    </source>
</reference>
<dbReference type="Proteomes" id="UP000594569">
    <property type="component" value="Chromosome"/>
</dbReference>
<sequence length="194" mass="21433">MAPTGSALTSRILAQFNHAVERSTGQALPAPVDIEGYVYVGYFKDSRAEEEFPTVEAKPVEELEVETLNATPSPQVPENYVYEEVLTAVEDIPFGKIREYSTAFLEGIEKITQEGKNGQRKVTVKNTYVDGKWVKSEPIASEVVLAPVEEVTTIGKKAVTEILSNIVDLLSLPITEQVLSTMEPVEFETQKEVL</sequence>
<dbReference type="EMBL" id="CP065430">
    <property type="protein sequence ID" value="QPO26336.1"/>
    <property type="molecule type" value="Genomic_DNA"/>
</dbReference>
<dbReference type="InterPro" id="IPR011098">
    <property type="entry name" value="G5_dom"/>
</dbReference>
<organism evidence="2 3">
    <name type="scientific">Streptococcus suis</name>
    <dbReference type="NCBI Taxonomy" id="1307"/>
    <lineage>
        <taxon>Bacteria</taxon>
        <taxon>Bacillati</taxon>
        <taxon>Bacillota</taxon>
        <taxon>Bacilli</taxon>
        <taxon>Lactobacillales</taxon>
        <taxon>Streptococcaceae</taxon>
        <taxon>Streptococcus</taxon>
    </lineage>
</organism>
<evidence type="ECO:0000313" key="2">
    <source>
        <dbReference type="EMBL" id="QPO26336.1"/>
    </source>
</evidence>
<accession>A0A0Z8J4Z0</accession>
<evidence type="ECO:0000313" key="3">
    <source>
        <dbReference type="Proteomes" id="UP000594569"/>
    </source>
</evidence>
<name>A0A0Z8J4Z0_STRSU</name>